<proteinExistence type="predicted"/>
<evidence type="ECO:0000313" key="2">
    <source>
        <dbReference type="EMBL" id="OGX90534.1"/>
    </source>
</evidence>
<evidence type="ECO:0000256" key="1">
    <source>
        <dbReference type="SAM" id="Phobius"/>
    </source>
</evidence>
<sequence length="214" mass="23452">MPKKTYYLDEARTEPITVQWGLAYRNFILSHQGEPVVPAEHGPSLTEGYRYDLPDGRRLSAQLVRNAGLQELELLLNGQPLLGSATHPQERLKQAWYALLGVGSFSTILIVVAQFINVDALRPLRFGWAALLENIVLVGLGWWGYRQCSAAAFYVALGLLVVDWAVMMVNLAQAGGGGGIGSIFLRFVICAFVFRGAQAARELKREPAATLPVA</sequence>
<name>A0A1G1TI39_9BACT</name>
<accession>A0A1G1TI39</accession>
<feature type="transmembrane region" description="Helical" evidence="1">
    <location>
        <begin position="128"/>
        <end position="145"/>
    </location>
</feature>
<protein>
    <submittedName>
        <fullName evidence="2">Uncharacterized protein</fullName>
    </submittedName>
</protein>
<keyword evidence="1" id="KW-0472">Membrane</keyword>
<reference evidence="2 3" key="1">
    <citation type="submission" date="2016-08" db="EMBL/GenBank/DDBJ databases">
        <title>Hymenobacter coccineus sp. nov., Hymenobacter lapidarius sp. nov. and Hymenobacter glacialis sp. nov., isolated from Antarctic soil.</title>
        <authorList>
            <person name="Sedlacek I."/>
            <person name="Kralova S."/>
            <person name="Kyrova K."/>
            <person name="Maslanova I."/>
            <person name="Stankova E."/>
            <person name="Vrbovska V."/>
            <person name="Nemec M."/>
            <person name="Bartak M."/>
            <person name="Svec P."/>
            <person name="Busse H.-J."/>
            <person name="Pantucek R."/>
        </authorList>
    </citation>
    <scope>NUCLEOTIDE SEQUENCE [LARGE SCALE GENOMIC DNA]</scope>
    <source>
        <strain evidence="2 3">CCM 8649</strain>
    </source>
</reference>
<gene>
    <name evidence="2" type="ORF">BEN49_06405</name>
</gene>
<dbReference type="Proteomes" id="UP000177506">
    <property type="component" value="Unassembled WGS sequence"/>
</dbReference>
<dbReference type="AlphaFoldDB" id="A0A1G1TI39"/>
<keyword evidence="1" id="KW-0812">Transmembrane</keyword>
<organism evidence="2 3">
    <name type="scientific">Hymenobacter coccineus</name>
    <dbReference type="NCBI Taxonomy" id="1908235"/>
    <lineage>
        <taxon>Bacteria</taxon>
        <taxon>Pseudomonadati</taxon>
        <taxon>Bacteroidota</taxon>
        <taxon>Cytophagia</taxon>
        <taxon>Cytophagales</taxon>
        <taxon>Hymenobacteraceae</taxon>
        <taxon>Hymenobacter</taxon>
    </lineage>
</organism>
<feature type="transmembrane region" description="Helical" evidence="1">
    <location>
        <begin position="95"/>
        <end position="116"/>
    </location>
</feature>
<feature type="transmembrane region" description="Helical" evidence="1">
    <location>
        <begin position="152"/>
        <end position="172"/>
    </location>
</feature>
<feature type="transmembrane region" description="Helical" evidence="1">
    <location>
        <begin position="178"/>
        <end position="197"/>
    </location>
</feature>
<dbReference type="RefSeq" id="WP_070742819.1">
    <property type="nucleotide sequence ID" value="NZ_MDZA01000133.1"/>
</dbReference>
<dbReference type="OrthoDB" id="886421at2"/>
<keyword evidence="3" id="KW-1185">Reference proteome</keyword>
<evidence type="ECO:0000313" key="3">
    <source>
        <dbReference type="Proteomes" id="UP000177506"/>
    </source>
</evidence>
<keyword evidence="1" id="KW-1133">Transmembrane helix</keyword>
<dbReference type="EMBL" id="MDZA01000133">
    <property type="protein sequence ID" value="OGX90534.1"/>
    <property type="molecule type" value="Genomic_DNA"/>
</dbReference>
<comment type="caution">
    <text evidence="2">The sequence shown here is derived from an EMBL/GenBank/DDBJ whole genome shotgun (WGS) entry which is preliminary data.</text>
</comment>